<feature type="region of interest" description="Disordered" evidence="1">
    <location>
        <begin position="79"/>
        <end position="176"/>
    </location>
</feature>
<evidence type="ECO:0000313" key="3">
    <source>
        <dbReference type="EMBL" id="GAT30328.1"/>
    </source>
</evidence>
<dbReference type="GeneID" id="64963834"/>
<evidence type="ECO:0000313" key="2">
    <source>
        <dbReference type="EMBL" id="BCS02513.1"/>
    </source>
</evidence>
<evidence type="ECO:0000313" key="4">
    <source>
        <dbReference type="Proteomes" id="UP000075230"/>
    </source>
</evidence>
<feature type="compositionally biased region" description="Low complexity" evidence="1">
    <location>
        <begin position="199"/>
        <end position="235"/>
    </location>
</feature>
<evidence type="ECO:0000313" key="5">
    <source>
        <dbReference type="Proteomes" id="UP000661280"/>
    </source>
</evidence>
<proteinExistence type="predicted"/>
<evidence type="ECO:0000256" key="1">
    <source>
        <dbReference type="SAM" id="MobiDB-lite"/>
    </source>
</evidence>
<organism evidence="3 4">
    <name type="scientific">Aspergillus kawachii</name>
    <name type="common">White koji mold</name>
    <name type="synonym">Aspergillus awamori var. kawachi</name>
    <dbReference type="NCBI Taxonomy" id="1069201"/>
    <lineage>
        <taxon>Eukaryota</taxon>
        <taxon>Fungi</taxon>
        <taxon>Dikarya</taxon>
        <taxon>Ascomycota</taxon>
        <taxon>Pezizomycotina</taxon>
        <taxon>Eurotiomycetes</taxon>
        <taxon>Eurotiomycetidae</taxon>
        <taxon>Eurotiales</taxon>
        <taxon>Aspergillaceae</taxon>
        <taxon>Aspergillus</taxon>
        <taxon>Aspergillus subgen. Circumdati</taxon>
    </lineage>
</organism>
<dbReference type="KEGG" id="aluc:AKAW2_60777A"/>
<accession>A0A146FYB8</accession>
<reference evidence="3 4" key="1">
    <citation type="journal article" date="2016" name="DNA Res.">
        <title>Genome sequence of Aspergillus luchuensis NBRC 4314.</title>
        <authorList>
            <person name="Yamada O."/>
            <person name="Machida M."/>
            <person name="Hosoyama A."/>
            <person name="Goto M."/>
            <person name="Takahashi T."/>
            <person name="Futagami T."/>
            <person name="Yamagata Y."/>
            <person name="Takeuchi M."/>
            <person name="Kobayashi T."/>
            <person name="Koike H."/>
            <person name="Abe K."/>
            <person name="Asai K."/>
            <person name="Arita M."/>
            <person name="Fujita N."/>
            <person name="Fukuda K."/>
            <person name="Higa K."/>
            <person name="Horikawa H."/>
            <person name="Ishikawa T."/>
            <person name="Jinno K."/>
            <person name="Kato Y."/>
            <person name="Kirimura K."/>
            <person name="Mizutani O."/>
            <person name="Nakasone K."/>
            <person name="Sano M."/>
            <person name="Shiraishi Y."/>
            <person name="Tsukahara M."/>
            <person name="Gomi K."/>
        </authorList>
    </citation>
    <scope>NUCLEOTIDE SEQUENCE [LARGE SCALE GENOMIC DNA]</scope>
    <source>
        <strain evidence="3 4">RIB 2604</strain>
    </source>
</reference>
<feature type="compositionally biased region" description="Polar residues" evidence="1">
    <location>
        <begin position="164"/>
        <end position="173"/>
    </location>
</feature>
<dbReference type="VEuPathDB" id="FungiDB:ASPFODRAFT_137325"/>
<sequence>MAATFTCQRPDLPGGSSNHRPLSPTISSPPLSPAPEHTSTPTSYLMTKVPSLSIVSPGVNDPDSKEVYATTLEVTDITVGAGSPPIVSIPVADEQLSDGMETTTTTTPSSSTKTNSRRTSKRKRTTSPPSPTTATTKSPEQLHSSRRSSPHSQHSSLHSHRRSATTASITPISDRTARREDLIALHRESCRLFQDDGLSTSKPSPRASASASISASRPPSSSTSRTPPRPLRSASNASSPPTMRTPLSISTYQDQSNQNDSPRGPIRAATFSAYEPACTSPVQPTVTVIDWTSPSTRRREYEKIDRASSGVRGFWRRVAPRWCQFGDHRTPFFEEGKDGKGNYEGSVRRFRMDLPEECESKRGGRSLPKGFKLSRKTVIHRMGGRVKTA</sequence>
<feature type="compositionally biased region" description="Low complexity" evidence="1">
    <location>
        <begin position="132"/>
        <end position="142"/>
    </location>
</feature>
<name>A0A146FYB8_ASPKA</name>
<protein>
    <submittedName>
        <fullName evidence="3">Uncharacterized protein</fullName>
    </submittedName>
</protein>
<reference evidence="4" key="2">
    <citation type="submission" date="2016-02" db="EMBL/GenBank/DDBJ databases">
        <title>Genome sequencing of Aspergillus luchuensis NBRC 4314.</title>
        <authorList>
            <person name="Yamada O."/>
        </authorList>
    </citation>
    <scope>NUCLEOTIDE SEQUENCE [LARGE SCALE GENOMIC DNA]</scope>
    <source>
        <strain evidence="4">RIB 2604</strain>
    </source>
</reference>
<reference evidence="2" key="3">
    <citation type="submission" date="2021-01" db="EMBL/GenBank/DDBJ databases">
        <authorList>
            <consortium name="Aspergillus luchuensis mut. kawachii IFO 4304 genome sequencing consortium"/>
            <person name="Kazuki M."/>
            <person name="Futagami T."/>
        </authorList>
    </citation>
    <scope>NUCLEOTIDE SEQUENCE</scope>
    <source>
        <strain evidence="2">IFO 4308</strain>
    </source>
</reference>
<dbReference type="AlphaFoldDB" id="A0A146FYB8"/>
<dbReference type="Proteomes" id="UP000075230">
    <property type="component" value="Unassembled WGS sequence"/>
</dbReference>
<dbReference type="RefSeq" id="XP_041546275.1">
    <property type="nucleotide sequence ID" value="XM_041692940.1"/>
</dbReference>
<feature type="region of interest" description="Disordered" evidence="1">
    <location>
        <begin position="1"/>
        <end position="45"/>
    </location>
</feature>
<keyword evidence="5" id="KW-1185">Reference proteome</keyword>
<feature type="compositionally biased region" description="Polar residues" evidence="1">
    <location>
        <begin position="236"/>
        <end position="261"/>
    </location>
</feature>
<feature type="compositionally biased region" description="Low complexity" evidence="1">
    <location>
        <begin position="102"/>
        <end position="114"/>
    </location>
</feature>
<gene>
    <name evidence="2" type="ORF">AKAW2_60777A</name>
    <name evidence="3" type="ORF">RIB2604_03303060</name>
</gene>
<dbReference type="OrthoDB" id="5366332at2759"/>
<feature type="region of interest" description="Disordered" evidence="1">
    <location>
        <begin position="193"/>
        <end position="266"/>
    </location>
</feature>
<feature type="compositionally biased region" description="Basic residues" evidence="1">
    <location>
        <begin position="115"/>
        <end position="125"/>
    </location>
</feature>
<dbReference type="EMBL" id="BCWF01000032">
    <property type="protein sequence ID" value="GAT30328.1"/>
    <property type="molecule type" value="Genomic_DNA"/>
</dbReference>
<reference evidence="2" key="4">
    <citation type="submission" date="2021-02" db="EMBL/GenBank/DDBJ databases">
        <title>Aspergillus luchuensis mut. kawachii IFO 4304 genome sequence.</title>
        <authorList>
            <person name="Mori K."/>
            <person name="Kadooka C."/>
            <person name="Goto M."/>
            <person name="Futagami T."/>
        </authorList>
    </citation>
    <scope>NUCLEOTIDE SEQUENCE</scope>
    <source>
        <strain evidence="2">IFO 4308</strain>
    </source>
</reference>
<dbReference type="Proteomes" id="UP000661280">
    <property type="component" value="Chromosome 6"/>
</dbReference>
<dbReference type="EMBL" id="AP024430">
    <property type="protein sequence ID" value="BCS02513.1"/>
    <property type="molecule type" value="Genomic_DNA"/>
</dbReference>